<accession>A0AAE1EHF0</accession>
<evidence type="ECO:0000313" key="2">
    <source>
        <dbReference type="EMBL" id="KAK3851533.1"/>
    </source>
</evidence>
<dbReference type="EMBL" id="JAWQEG010007856">
    <property type="protein sequence ID" value="KAK3851533.1"/>
    <property type="molecule type" value="Genomic_DNA"/>
</dbReference>
<sequence>MGARRVAPWLVLMGHSLYMTGGLLHHHSYTNSLSWTAFDMLANSVHWKSSHNRAGGGCEPPEWVLKPHSAGTAKHHVAAGAGATRTHRYLAQAPSCPSVPTL</sequence>
<feature type="signal peptide" evidence="1">
    <location>
        <begin position="1"/>
        <end position="22"/>
    </location>
</feature>
<keyword evidence="3" id="KW-1185">Reference proteome</keyword>
<dbReference type="Proteomes" id="UP001286313">
    <property type="component" value="Unassembled WGS sequence"/>
</dbReference>
<comment type="caution">
    <text evidence="2">The sequence shown here is derived from an EMBL/GenBank/DDBJ whole genome shotgun (WGS) entry which is preliminary data.</text>
</comment>
<feature type="chain" id="PRO_5041978497" description="Secreted protein" evidence="1">
    <location>
        <begin position="23"/>
        <end position="102"/>
    </location>
</feature>
<protein>
    <recommendedName>
        <fullName evidence="4">Secreted protein</fullName>
    </recommendedName>
</protein>
<keyword evidence="1" id="KW-0732">Signal</keyword>
<reference evidence="2" key="1">
    <citation type="submission" date="2023-10" db="EMBL/GenBank/DDBJ databases">
        <title>Genome assemblies of two species of porcelain crab, Petrolisthes cinctipes and Petrolisthes manimaculis (Anomura: Porcellanidae).</title>
        <authorList>
            <person name="Angst P."/>
        </authorList>
    </citation>
    <scope>NUCLEOTIDE SEQUENCE</scope>
    <source>
        <strain evidence="2">PB745_01</strain>
        <tissue evidence="2">Gill</tissue>
    </source>
</reference>
<proteinExistence type="predicted"/>
<evidence type="ECO:0000256" key="1">
    <source>
        <dbReference type="SAM" id="SignalP"/>
    </source>
</evidence>
<organism evidence="2 3">
    <name type="scientific">Petrolisthes cinctipes</name>
    <name type="common">Flat porcelain crab</name>
    <dbReference type="NCBI Taxonomy" id="88211"/>
    <lineage>
        <taxon>Eukaryota</taxon>
        <taxon>Metazoa</taxon>
        <taxon>Ecdysozoa</taxon>
        <taxon>Arthropoda</taxon>
        <taxon>Crustacea</taxon>
        <taxon>Multicrustacea</taxon>
        <taxon>Malacostraca</taxon>
        <taxon>Eumalacostraca</taxon>
        <taxon>Eucarida</taxon>
        <taxon>Decapoda</taxon>
        <taxon>Pleocyemata</taxon>
        <taxon>Anomura</taxon>
        <taxon>Galatheoidea</taxon>
        <taxon>Porcellanidae</taxon>
        <taxon>Petrolisthes</taxon>
    </lineage>
</organism>
<evidence type="ECO:0000313" key="3">
    <source>
        <dbReference type="Proteomes" id="UP001286313"/>
    </source>
</evidence>
<dbReference type="AlphaFoldDB" id="A0AAE1EHF0"/>
<gene>
    <name evidence="2" type="ORF">Pcinc_041830</name>
</gene>
<evidence type="ECO:0008006" key="4">
    <source>
        <dbReference type="Google" id="ProtNLM"/>
    </source>
</evidence>
<name>A0AAE1EHF0_PETCI</name>